<evidence type="ECO:0000256" key="2">
    <source>
        <dbReference type="SAM" id="Phobius"/>
    </source>
</evidence>
<proteinExistence type="predicted"/>
<name>A0A6A6QEU9_9PEZI</name>
<protein>
    <submittedName>
        <fullName evidence="4">Uncharacterized protein</fullName>
    </submittedName>
</protein>
<keyword evidence="2" id="KW-0812">Transmembrane</keyword>
<keyword evidence="3" id="KW-0732">Signal</keyword>
<feature type="compositionally biased region" description="Low complexity" evidence="1">
    <location>
        <begin position="159"/>
        <end position="182"/>
    </location>
</feature>
<feature type="signal peptide" evidence="3">
    <location>
        <begin position="1"/>
        <end position="21"/>
    </location>
</feature>
<keyword evidence="2" id="KW-0472">Membrane</keyword>
<evidence type="ECO:0000256" key="1">
    <source>
        <dbReference type="SAM" id="MobiDB-lite"/>
    </source>
</evidence>
<dbReference type="Proteomes" id="UP000799750">
    <property type="component" value="Unassembled WGS sequence"/>
</dbReference>
<evidence type="ECO:0000313" key="5">
    <source>
        <dbReference type="Proteomes" id="UP000799750"/>
    </source>
</evidence>
<dbReference type="AlphaFoldDB" id="A0A6A6QEU9"/>
<feature type="region of interest" description="Disordered" evidence="1">
    <location>
        <begin position="145"/>
        <end position="182"/>
    </location>
</feature>
<evidence type="ECO:0000256" key="3">
    <source>
        <dbReference type="SAM" id="SignalP"/>
    </source>
</evidence>
<dbReference type="EMBL" id="MU004197">
    <property type="protein sequence ID" value="KAF2490639.1"/>
    <property type="molecule type" value="Genomic_DNA"/>
</dbReference>
<feature type="transmembrane region" description="Helical" evidence="2">
    <location>
        <begin position="190"/>
        <end position="213"/>
    </location>
</feature>
<keyword evidence="2" id="KW-1133">Transmembrane helix</keyword>
<keyword evidence="5" id="KW-1185">Reference proteome</keyword>
<evidence type="ECO:0000313" key="4">
    <source>
        <dbReference type="EMBL" id="KAF2490639.1"/>
    </source>
</evidence>
<feature type="chain" id="PRO_5025687708" evidence="3">
    <location>
        <begin position="22"/>
        <end position="289"/>
    </location>
</feature>
<accession>A0A6A6QEU9</accession>
<sequence length="289" mass="30454">MYLISSVILIILLLFNSYTSATKIGLFDSSLTSCGLYTAASGYTDPCCCPSGATCTTIKPNNIDSGVICCPTGLVCSRIQPISRPDYHRVALSRSAAPLAYRCNAMGTCDNAAALEPSFLPSIMLSAAVSLAELESAATPAAASQSTTSVPSFTTSAASNPSSIPSFTPSTPSSTPYTIKSPTSSHPDTMIALASVIGALALLIIIALVLLYLQFRPRTWDKVELDDAPKTPLNLIPELPGEKTPVETGLGELWEMETESEIHELPAGRWSRVSAGTRSGRVSVGRFRG</sequence>
<gene>
    <name evidence="4" type="ORF">BU16DRAFT_543941</name>
</gene>
<organism evidence="4 5">
    <name type="scientific">Lophium mytilinum</name>
    <dbReference type="NCBI Taxonomy" id="390894"/>
    <lineage>
        <taxon>Eukaryota</taxon>
        <taxon>Fungi</taxon>
        <taxon>Dikarya</taxon>
        <taxon>Ascomycota</taxon>
        <taxon>Pezizomycotina</taxon>
        <taxon>Dothideomycetes</taxon>
        <taxon>Pleosporomycetidae</taxon>
        <taxon>Mytilinidiales</taxon>
        <taxon>Mytilinidiaceae</taxon>
        <taxon>Lophium</taxon>
    </lineage>
</organism>
<reference evidence="4" key="1">
    <citation type="journal article" date="2020" name="Stud. Mycol.">
        <title>101 Dothideomycetes genomes: a test case for predicting lifestyles and emergence of pathogens.</title>
        <authorList>
            <person name="Haridas S."/>
            <person name="Albert R."/>
            <person name="Binder M."/>
            <person name="Bloem J."/>
            <person name="Labutti K."/>
            <person name="Salamov A."/>
            <person name="Andreopoulos B."/>
            <person name="Baker S."/>
            <person name="Barry K."/>
            <person name="Bills G."/>
            <person name="Bluhm B."/>
            <person name="Cannon C."/>
            <person name="Castanera R."/>
            <person name="Culley D."/>
            <person name="Daum C."/>
            <person name="Ezra D."/>
            <person name="Gonzalez J."/>
            <person name="Henrissat B."/>
            <person name="Kuo A."/>
            <person name="Liang C."/>
            <person name="Lipzen A."/>
            <person name="Lutzoni F."/>
            <person name="Magnuson J."/>
            <person name="Mondo S."/>
            <person name="Nolan M."/>
            <person name="Ohm R."/>
            <person name="Pangilinan J."/>
            <person name="Park H.-J."/>
            <person name="Ramirez L."/>
            <person name="Alfaro M."/>
            <person name="Sun H."/>
            <person name="Tritt A."/>
            <person name="Yoshinaga Y."/>
            <person name="Zwiers L.-H."/>
            <person name="Turgeon B."/>
            <person name="Goodwin S."/>
            <person name="Spatafora J."/>
            <person name="Crous P."/>
            <person name="Grigoriev I."/>
        </authorList>
    </citation>
    <scope>NUCLEOTIDE SEQUENCE</scope>
    <source>
        <strain evidence="4">CBS 269.34</strain>
    </source>
</reference>